<dbReference type="InterPro" id="IPR025164">
    <property type="entry name" value="Toastrack_DUF4097"/>
</dbReference>
<accession>A0AAP7N929</accession>
<dbReference type="Proteomes" id="UP000180036">
    <property type="component" value="Unassembled WGS sequence"/>
</dbReference>
<name>A0AAP7N929_BACAM</name>
<organism evidence="2 3">
    <name type="scientific">Bacillus amyloliquefaciens</name>
    <name type="common">Bacillus velezensis</name>
    <dbReference type="NCBI Taxonomy" id="1390"/>
    <lineage>
        <taxon>Bacteria</taxon>
        <taxon>Bacillati</taxon>
        <taxon>Bacillota</taxon>
        <taxon>Bacilli</taxon>
        <taxon>Bacillales</taxon>
        <taxon>Bacillaceae</taxon>
        <taxon>Bacillus</taxon>
        <taxon>Bacillus amyloliquefaciens group</taxon>
    </lineage>
</organism>
<evidence type="ECO:0000313" key="2">
    <source>
        <dbReference type="EMBL" id="OIK21741.1"/>
    </source>
</evidence>
<gene>
    <name evidence="2" type="ORF">BKP66_09310</name>
</gene>
<proteinExistence type="predicted"/>
<comment type="caution">
    <text evidence="2">The sequence shown here is derived from an EMBL/GenBank/DDBJ whole genome shotgun (WGS) entry which is preliminary data.</text>
</comment>
<evidence type="ECO:0000313" key="3">
    <source>
        <dbReference type="Proteomes" id="UP000180036"/>
    </source>
</evidence>
<evidence type="ECO:0000259" key="1">
    <source>
        <dbReference type="Pfam" id="PF13349"/>
    </source>
</evidence>
<dbReference type="Pfam" id="PF13349">
    <property type="entry name" value="DUF4097"/>
    <property type="match status" value="1"/>
</dbReference>
<protein>
    <submittedName>
        <fullName evidence="2">DUF4097 domain-containing protein</fullName>
    </submittedName>
</protein>
<dbReference type="AlphaFoldDB" id="A0AAP7N929"/>
<feature type="domain" description="DUF4097" evidence="1">
    <location>
        <begin position="49"/>
        <end position="288"/>
    </location>
</feature>
<sequence>MKRKIAKGLMAASVLICCLFLVKEVVAGRFFPLYETETESVSVPPRAVKSLSVSSEQTDVKIIAEARNDISANMTGPAGKMFVRSRGETLDLKAKEKGFQFLNLFQRPLLIVRIPYDYHQDITIRSSSGSIAVDGNRGLSLSHLGVHTVSGNMSLKHVKTDVFEAKGLSGDLTAADLAAKTADVRLSSGNVGLHHVSGPLDVQVASGSVDASLETASAPVSVRLASGSAAISLPKDGSFTVNAETASGRIQPSYSFEKTSKEGGAFTGSKGSGARMIDIKVTSGNIALQ</sequence>
<dbReference type="Gene3D" id="2.160.20.120">
    <property type="match status" value="1"/>
</dbReference>
<dbReference type="EMBL" id="MOEA01000002">
    <property type="protein sequence ID" value="OIK21741.1"/>
    <property type="molecule type" value="Genomic_DNA"/>
</dbReference>
<dbReference type="RefSeq" id="WP_071347636.1">
    <property type="nucleotide sequence ID" value="NZ_MOEA01000002.1"/>
</dbReference>
<reference evidence="2 3" key="1">
    <citation type="submission" date="2016-10" db="EMBL/GenBank/DDBJ databases">
        <authorList>
            <person name="Marach S."/>
            <person name="Prathuangwong S."/>
            <person name="Takikawa Y."/>
            <person name="Dohra H."/>
        </authorList>
    </citation>
    <scope>NUCLEOTIDE SEQUENCE [LARGE SCALE GENOMIC DNA]</scope>
    <source>
        <strain evidence="2 3">K2</strain>
    </source>
</reference>